<accession>A0A8H6K8V0</accession>
<sequence length="108" mass="11621">MSPAVGRVPAVPSTWMGLSLAYTPGGFDMLELAKVVPRTSRAGFCKTYTSAAVSKLSMAARQSSARRNLSFQAAGNFLKYAILDIKKMSMMIMNGTSTSSERKAGQFE</sequence>
<evidence type="ECO:0000313" key="2">
    <source>
        <dbReference type="Proteomes" id="UP000654918"/>
    </source>
</evidence>
<gene>
    <name evidence="1" type="ORF">CPLU01_09757</name>
</gene>
<dbReference type="EMBL" id="WIGO01000157">
    <property type="protein sequence ID" value="KAF6826301.1"/>
    <property type="molecule type" value="Genomic_DNA"/>
</dbReference>
<proteinExistence type="predicted"/>
<evidence type="ECO:0000313" key="1">
    <source>
        <dbReference type="EMBL" id="KAF6826301.1"/>
    </source>
</evidence>
<dbReference type="Proteomes" id="UP000654918">
    <property type="component" value="Unassembled WGS sequence"/>
</dbReference>
<reference evidence="1" key="1">
    <citation type="journal article" date="2020" name="Phytopathology">
        <title>Genome Sequence Resources of Colletotrichum truncatum, C. plurivorum, C. musicola, and C. sojae: Four Species Pathogenic to Soybean (Glycine max).</title>
        <authorList>
            <person name="Rogerio F."/>
            <person name="Boufleur T.R."/>
            <person name="Ciampi-Guillardi M."/>
            <person name="Sukno S.A."/>
            <person name="Thon M.R."/>
            <person name="Massola Junior N.S."/>
            <person name="Baroncelli R."/>
        </authorList>
    </citation>
    <scope>NUCLEOTIDE SEQUENCE</scope>
    <source>
        <strain evidence="1">LFN00145</strain>
    </source>
</reference>
<comment type="caution">
    <text evidence="1">The sequence shown here is derived from an EMBL/GenBank/DDBJ whole genome shotgun (WGS) entry which is preliminary data.</text>
</comment>
<keyword evidence="2" id="KW-1185">Reference proteome</keyword>
<organism evidence="1 2">
    <name type="scientific">Colletotrichum plurivorum</name>
    <dbReference type="NCBI Taxonomy" id="2175906"/>
    <lineage>
        <taxon>Eukaryota</taxon>
        <taxon>Fungi</taxon>
        <taxon>Dikarya</taxon>
        <taxon>Ascomycota</taxon>
        <taxon>Pezizomycotina</taxon>
        <taxon>Sordariomycetes</taxon>
        <taxon>Hypocreomycetidae</taxon>
        <taxon>Glomerellales</taxon>
        <taxon>Glomerellaceae</taxon>
        <taxon>Colletotrichum</taxon>
        <taxon>Colletotrichum orchidearum species complex</taxon>
    </lineage>
</organism>
<name>A0A8H6K8V0_9PEZI</name>
<protein>
    <submittedName>
        <fullName evidence="1">Uncharacterized protein</fullName>
    </submittedName>
</protein>
<dbReference type="AlphaFoldDB" id="A0A8H6K8V0"/>